<dbReference type="AlphaFoldDB" id="A0A7U9DWJ7"/>
<organism evidence="2 3">
    <name type="scientific">Streptomyces lividans 1326</name>
    <dbReference type="NCBI Taxonomy" id="1200984"/>
    <lineage>
        <taxon>Bacteria</taxon>
        <taxon>Bacillati</taxon>
        <taxon>Actinomycetota</taxon>
        <taxon>Actinomycetes</taxon>
        <taxon>Kitasatosporales</taxon>
        <taxon>Streptomycetaceae</taxon>
        <taxon>Streptomyces</taxon>
    </lineage>
</organism>
<dbReference type="EMBL" id="CM001889">
    <property type="protein sequence ID" value="EOY51434.1"/>
    <property type="molecule type" value="Genomic_DNA"/>
</dbReference>
<protein>
    <submittedName>
        <fullName evidence="2">Uncharacterized protein</fullName>
    </submittedName>
</protein>
<name>A0A7U9DWJ7_STRLI</name>
<dbReference type="Proteomes" id="UP000014062">
    <property type="component" value="Chromosome"/>
</dbReference>
<feature type="region of interest" description="Disordered" evidence="1">
    <location>
        <begin position="18"/>
        <end position="41"/>
    </location>
</feature>
<evidence type="ECO:0000313" key="3">
    <source>
        <dbReference type="Proteomes" id="UP000014062"/>
    </source>
</evidence>
<proteinExistence type="predicted"/>
<reference evidence="3" key="1">
    <citation type="journal article" date="2013" name="Genome Biol. Evol.">
        <title>The genome sequence of Streptomyces lividans 66 reveals a novel tRNA-dependent peptide biosynthetic system within a metal-related genomic island.</title>
        <authorList>
            <person name="Cruz-Morales P."/>
            <person name="Vijgenboom E."/>
            <person name="Iruegas-Bocardo F."/>
            <person name="Girard G."/>
            <person name="Yanez-Guerra L.A."/>
            <person name="Ramos-Aboites H.E."/>
            <person name="Pernodet J.L."/>
            <person name="Anne J."/>
            <person name="van Wezel G.P."/>
            <person name="Barona-Gomez F."/>
        </authorList>
    </citation>
    <scope>NUCLEOTIDE SEQUENCE [LARGE SCALE GENOMIC DNA]</scope>
    <source>
        <strain evidence="3">1326</strain>
    </source>
</reference>
<evidence type="ECO:0000313" key="2">
    <source>
        <dbReference type="EMBL" id="EOY51434.1"/>
    </source>
</evidence>
<evidence type="ECO:0000256" key="1">
    <source>
        <dbReference type="SAM" id="MobiDB-lite"/>
    </source>
</evidence>
<gene>
    <name evidence="2" type="ORF">SLI_6728</name>
</gene>
<sequence length="41" mass="4266">MLSPEVVSLISRLFVSSGPGGQVFPNPTSLPRRQAGITPDG</sequence>
<accession>A0A7U9DWJ7</accession>